<dbReference type="Proteomes" id="UP000623129">
    <property type="component" value="Unassembled WGS sequence"/>
</dbReference>
<dbReference type="PANTHER" id="PTHR31900:SF30">
    <property type="entry name" value="SUPERFAMILY PROTEIN, PUTATIVE-RELATED"/>
    <property type="match status" value="1"/>
</dbReference>
<dbReference type="InterPro" id="IPR055357">
    <property type="entry name" value="LRR_At1g61320_AtMIF1"/>
</dbReference>
<dbReference type="OrthoDB" id="677936at2759"/>
<organism evidence="2 3">
    <name type="scientific">Carex littledalei</name>
    <dbReference type="NCBI Taxonomy" id="544730"/>
    <lineage>
        <taxon>Eukaryota</taxon>
        <taxon>Viridiplantae</taxon>
        <taxon>Streptophyta</taxon>
        <taxon>Embryophyta</taxon>
        <taxon>Tracheophyta</taxon>
        <taxon>Spermatophyta</taxon>
        <taxon>Magnoliopsida</taxon>
        <taxon>Liliopsida</taxon>
        <taxon>Poales</taxon>
        <taxon>Cyperaceae</taxon>
        <taxon>Cyperoideae</taxon>
        <taxon>Cariceae</taxon>
        <taxon>Carex</taxon>
        <taxon>Carex subgen. Euthyceras</taxon>
    </lineage>
</organism>
<dbReference type="InterPro" id="IPR053781">
    <property type="entry name" value="F-box_AtFBL13-like"/>
</dbReference>
<keyword evidence="3" id="KW-1185">Reference proteome</keyword>
<dbReference type="Pfam" id="PF23622">
    <property type="entry name" value="LRR_At1g61320_AtMIF1"/>
    <property type="match status" value="1"/>
</dbReference>
<evidence type="ECO:0000259" key="1">
    <source>
        <dbReference type="PROSITE" id="PS50181"/>
    </source>
</evidence>
<dbReference type="Gene3D" id="1.20.1280.50">
    <property type="match status" value="1"/>
</dbReference>
<comment type="caution">
    <text evidence="2">The sequence shown here is derived from an EMBL/GenBank/DDBJ whole genome shotgun (WGS) entry which is preliminary data.</text>
</comment>
<proteinExistence type="predicted"/>
<reference evidence="2" key="1">
    <citation type="submission" date="2020-01" db="EMBL/GenBank/DDBJ databases">
        <title>Genome sequence of Kobresia littledalei, the first chromosome-level genome in the family Cyperaceae.</title>
        <authorList>
            <person name="Qu G."/>
        </authorList>
    </citation>
    <scope>NUCLEOTIDE SEQUENCE</scope>
    <source>
        <strain evidence="2">C.B.Clarke</strain>
        <tissue evidence="2">Leaf</tissue>
    </source>
</reference>
<evidence type="ECO:0000313" key="2">
    <source>
        <dbReference type="EMBL" id="KAF3332132.1"/>
    </source>
</evidence>
<dbReference type="InterPro" id="IPR050232">
    <property type="entry name" value="FBL13/AtMIF1-like"/>
</dbReference>
<evidence type="ECO:0000313" key="3">
    <source>
        <dbReference type="Proteomes" id="UP000623129"/>
    </source>
</evidence>
<dbReference type="PANTHER" id="PTHR31900">
    <property type="entry name" value="F-BOX/RNI SUPERFAMILY PROTEIN-RELATED"/>
    <property type="match status" value="1"/>
</dbReference>
<gene>
    <name evidence="2" type="ORF">FCM35_KLT03538</name>
</gene>
<dbReference type="CDD" id="cd22160">
    <property type="entry name" value="F-box_AtFBL13-like"/>
    <property type="match status" value="1"/>
</dbReference>
<accession>A0A833R350</accession>
<dbReference type="InterPro" id="IPR001810">
    <property type="entry name" value="F-box_dom"/>
</dbReference>
<feature type="domain" description="F-box" evidence="1">
    <location>
        <begin position="26"/>
        <end position="81"/>
    </location>
</feature>
<dbReference type="SUPFAM" id="SSF81383">
    <property type="entry name" value="F-box domain"/>
    <property type="match status" value="1"/>
</dbReference>
<sequence length="424" mass="47930">MKSKPSNPLRGEATAMANSSTDSDLIDRLSDLPDALLITIISFLPTPIAARTSVLCRRFRHLWEASPSLELISKDYLFHSSAENFVAMANRALLNRNPSHPLQSLRLEVSHCDPCAKAMVSSLLARARSLDLRHLTMEDFWLSDFLPILPIVFTINSLRCLSLHLRSHSRQELNFPSGINLTCLRSLSLQLIAIDLADLNPLLSELCSLEDLYLRTTDTPKLSLSSQTIRKLKLIITNRTKNLDILELSLPSLELLHLEIQCNSGNLSHIYAKAPLLRKAVIKFSFFHERNASAVAGLLNCISHVEELSLHLVEFLQDENPIPILSGKDVPHFHNLKHLDVTLCFHQHNLAAVIMMLLNCPILKSLKLIFLTGLVRGKKREVWQSKLPQNADGNDRYAYFNNLHLEENRKEVIKLLSKKCSSKR</sequence>
<dbReference type="EMBL" id="SWLB01000012">
    <property type="protein sequence ID" value="KAF3332132.1"/>
    <property type="molecule type" value="Genomic_DNA"/>
</dbReference>
<name>A0A833R350_9POAL</name>
<dbReference type="AlphaFoldDB" id="A0A833R350"/>
<dbReference type="PROSITE" id="PS50181">
    <property type="entry name" value="FBOX"/>
    <property type="match status" value="1"/>
</dbReference>
<dbReference type="Pfam" id="PF00646">
    <property type="entry name" value="F-box"/>
    <property type="match status" value="1"/>
</dbReference>
<dbReference type="SUPFAM" id="SSF52058">
    <property type="entry name" value="L domain-like"/>
    <property type="match status" value="1"/>
</dbReference>
<protein>
    <submittedName>
        <fullName evidence="2">F-box/FBD/LRR-repeat protein</fullName>
    </submittedName>
</protein>
<dbReference type="InterPro" id="IPR036047">
    <property type="entry name" value="F-box-like_dom_sf"/>
</dbReference>